<evidence type="ECO:0000313" key="3">
    <source>
        <dbReference type="Proteomes" id="UP000186601"/>
    </source>
</evidence>
<proteinExistence type="predicted"/>
<keyword evidence="3" id="KW-1185">Reference proteome</keyword>
<comment type="caution">
    <text evidence="2">The sequence shown here is derived from an EMBL/GenBank/DDBJ whole genome shotgun (WGS) entry which is preliminary data.</text>
</comment>
<dbReference type="STRING" id="98765.A0A2R6R7D0"/>
<evidence type="ECO:0000313" key="2">
    <source>
        <dbReference type="EMBL" id="PSS22647.1"/>
    </source>
</evidence>
<organism evidence="2 3">
    <name type="scientific">Hermanssonia centrifuga</name>
    <dbReference type="NCBI Taxonomy" id="98765"/>
    <lineage>
        <taxon>Eukaryota</taxon>
        <taxon>Fungi</taxon>
        <taxon>Dikarya</taxon>
        <taxon>Basidiomycota</taxon>
        <taxon>Agaricomycotina</taxon>
        <taxon>Agaricomycetes</taxon>
        <taxon>Polyporales</taxon>
        <taxon>Meruliaceae</taxon>
        <taxon>Hermanssonia</taxon>
    </lineage>
</organism>
<dbReference type="Proteomes" id="UP000186601">
    <property type="component" value="Unassembled WGS sequence"/>
</dbReference>
<name>A0A2R6R7D0_9APHY</name>
<feature type="region of interest" description="Disordered" evidence="1">
    <location>
        <begin position="1"/>
        <end position="46"/>
    </location>
</feature>
<sequence length="258" mass="28350">MEIEMHSPPRLASRSTSCAALKRPRSPPSSPTSYERPTKRLSFGGSASPVSLPLTNNPRYNAAFDVLQHPLGIASDDWVTRTRTLCIDRDSPTVEQVFKLTSVDEYGEGMDETMTVDGDEPPLQPCPPPNSPMQFSTDYVPSPYLPSENPFSYPNLQHLLPSSSSEPSPVFHASTHVLSTPSLAEPGVPLLQEQDTFVPGPFNSTASESAAHANSKSEHDVSLSSTFVHTRRQRFTMGPRSDCEKCRLGVPGHWMHFD</sequence>
<evidence type="ECO:0000256" key="1">
    <source>
        <dbReference type="SAM" id="MobiDB-lite"/>
    </source>
</evidence>
<dbReference type="EMBL" id="MLYV02000271">
    <property type="protein sequence ID" value="PSS22647.1"/>
    <property type="molecule type" value="Genomic_DNA"/>
</dbReference>
<protein>
    <submittedName>
        <fullName evidence="2">Uncharacterized protein</fullName>
    </submittedName>
</protein>
<dbReference type="AlphaFoldDB" id="A0A2R6R7D0"/>
<feature type="region of interest" description="Disordered" evidence="1">
    <location>
        <begin position="202"/>
        <end position="225"/>
    </location>
</feature>
<gene>
    <name evidence="2" type="ORF">PHLCEN_2v3013</name>
</gene>
<reference evidence="2 3" key="1">
    <citation type="submission" date="2018-02" db="EMBL/GenBank/DDBJ databases">
        <title>Genome sequence of the basidiomycete white-rot fungus Phlebia centrifuga.</title>
        <authorList>
            <person name="Granchi Z."/>
            <person name="Peng M."/>
            <person name="de Vries R.P."/>
            <person name="Hilden K."/>
            <person name="Makela M.R."/>
            <person name="Grigoriev I."/>
            <person name="Riley R."/>
        </authorList>
    </citation>
    <scope>NUCLEOTIDE SEQUENCE [LARGE SCALE GENOMIC DNA]</scope>
    <source>
        <strain evidence="2 3">FBCC195</strain>
    </source>
</reference>
<accession>A0A2R6R7D0</accession>
<feature type="compositionally biased region" description="Polar residues" evidence="1">
    <location>
        <begin position="202"/>
        <end position="214"/>
    </location>
</feature>
<dbReference type="OrthoDB" id="3200438at2759"/>